<feature type="non-terminal residue" evidence="1">
    <location>
        <position position="40"/>
    </location>
</feature>
<dbReference type="AlphaFoldDB" id="A0A382JLJ8"/>
<proteinExistence type="predicted"/>
<reference evidence="1" key="1">
    <citation type="submission" date="2018-05" db="EMBL/GenBank/DDBJ databases">
        <authorList>
            <person name="Lanie J.A."/>
            <person name="Ng W.-L."/>
            <person name="Kazmierczak K.M."/>
            <person name="Andrzejewski T.M."/>
            <person name="Davidsen T.M."/>
            <person name="Wayne K.J."/>
            <person name="Tettelin H."/>
            <person name="Glass J.I."/>
            <person name="Rusch D."/>
            <person name="Podicherti R."/>
            <person name="Tsui H.-C.T."/>
            <person name="Winkler M.E."/>
        </authorList>
    </citation>
    <scope>NUCLEOTIDE SEQUENCE</scope>
</reference>
<name>A0A382JLJ8_9ZZZZ</name>
<protein>
    <submittedName>
        <fullName evidence="1">Uncharacterized protein</fullName>
    </submittedName>
</protein>
<accession>A0A382JLJ8</accession>
<sequence length="40" mass="4621">MLDIEILEPMLVAKIDGEYWLRTKSTGLANWSQARLETDI</sequence>
<gene>
    <name evidence="1" type="ORF">METZ01_LOCUS264355</name>
</gene>
<dbReference type="EMBL" id="UINC01074378">
    <property type="protein sequence ID" value="SVC11501.1"/>
    <property type="molecule type" value="Genomic_DNA"/>
</dbReference>
<evidence type="ECO:0000313" key="1">
    <source>
        <dbReference type="EMBL" id="SVC11501.1"/>
    </source>
</evidence>
<organism evidence="1">
    <name type="scientific">marine metagenome</name>
    <dbReference type="NCBI Taxonomy" id="408172"/>
    <lineage>
        <taxon>unclassified sequences</taxon>
        <taxon>metagenomes</taxon>
        <taxon>ecological metagenomes</taxon>
    </lineage>
</organism>